<reference evidence="1 2" key="1">
    <citation type="journal article" date="2016" name="Environ. Microbiol.">
        <title>New Methyloceanibacter diversity from North Sea sediments includes methanotroph containing solely the soluble methane monooxygenase.</title>
        <authorList>
            <person name="Vekeman B."/>
            <person name="Kerckhof F.M."/>
            <person name="Cremers G."/>
            <person name="de Vos P."/>
            <person name="Vandamme P."/>
            <person name="Boon N."/>
            <person name="Op den Camp H.J."/>
            <person name="Heylen K."/>
        </authorList>
    </citation>
    <scope>NUCLEOTIDE SEQUENCE [LARGE SCALE GENOMIC DNA]</scope>
    <source>
        <strain evidence="1 2">R-67174</strain>
    </source>
</reference>
<gene>
    <name evidence="1" type="ORF">AUC68_00130</name>
</gene>
<evidence type="ECO:0000313" key="2">
    <source>
        <dbReference type="Proteomes" id="UP000094501"/>
    </source>
</evidence>
<proteinExistence type="predicted"/>
<dbReference type="EMBL" id="LPWG01000001">
    <property type="protein sequence ID" value="ODS01319.1"/>
    <property type="molecule type" value="Genomic_DNA"/>
</dbReference>
<accession>A0A1E3W683</accession>
<dbReference type="STRING" id="1774968.AUC68_00130"/>
<protein>
    <submittedName>
        <fullName evidence="1">Uncharacterized protein</fullName>
    </submittedName>
</protein>
<dbReference type="Proteomes" id="UP000094501">
    <property type="component" value="Unassembled WGS sequence"/>
</dbReference>
<comment type="caution">
    <text evidence="1">The sequence shown here is derived from an EMBL/GenBank/DDBJ whole genome shotgun (WGS) entry which is preliminary data.</text>
</comment>
<sequence>MLPLTVPEIRMLSRLGVTEPEARPWALNVRSSQLPESLPPLTLRLLRMCTWELGELQITASLRLEPPPV</sequence>
<name>A0A1E3W683_9HYPH</name>
<dbReference type="AlphaFoldDB" id="A0A1E3W683"/>
<keyword evidence="2" id="KW-1185">Reference proteome</keyword>
<evidence type="ECO:0000313" key="1">
    <source>
        <dbReference type="EMBL" id="ODS01319.1"/>
    </source>
</evidence>
<organism evidence="1 2">
    <name type="scientific">Methyloceanibacter methanicus</name>
    <dbReference type="NCBI Taxonomy" id="1774968"/>
    <lineage>
        <taxon>Bacteria</taxon>
        <taxon>Pseudomonadati</taxon>
        <taxon>Pseudomonadota</taxon>
        <taxon>Alphaproteobacteria</taxon>
        <taxon>Hyphomicrobiales</taxon>
        <taxon>Hyphomicrobiaceae</taxon>
        <taxon>Methyloceanibacter</taxon>
    </lineage>
</organism>